<name>A0ACA9MXI4_9GLOM</name>
<accession>A0ACA9MXI4</accession>
<organism evidence="1 2">
    <name type="scientific">Cetraspora pellucida</name>
    <dbReference type="NCBI Taxonomy" id="1433469"/>
    <lineage>
        <taxon>Eukaryota</taxon>
        <taxon>Fungi</taxon>
        <taxon>Fungi incertae sedis</taxon>
        <taxon>Mucoromycota</taxon>
        <taxon>Glomeromycotina</taxon>
        <taxon>Glomeromycetes</taxon>
        <taxon>Diversisporales</taxon>
        <taxon>Gigasporaceae</taxon>
        <taxon>Cetraspora</taxon>
    </lineage>
</organism>
<gene>
    <name evidence="1" type="ORF">SPELUC_LOCUS7810</name>
</gene>
<reference evidence="1" key="1">
    <citation type="submission" date="2021-06" db="EMBL/GenBank/DDBJ databases">
        <authorList>
            <person name="Kallberg Y."/>
            <person name="Tangrot J."/>
            <person name="Rosling A."/>
        </authorList>
    </citation>
    <scope>NUCLEOTIDE SEQUENCE</scope>
    <source>
        <strain evidence="1">28 12/20/2015</strain>
    </source>
</reference>
<feature type="non-terminal residue" evidence="1">
    <location>
        <position position="1"/>
    </location>
</feature>
<keyword evidence="2" id="KW-1185">Reference proteome</keyword>
<evidence type="ECO:0000313" key="2">
    <source>
        <dbReference type="Proteomes" id="UP000789366"/>
    </source>
</evidence>
<comment type="caution">
    <text evidence="1">The sequence shown here is derived from an EMBL/GenBank/DDBJ whole genome shotgun (WGS) entry which is preliminary data.</text>
</comment>
<feature type="non-terminal residue" evidence="1">
    <location>
        <position position="96"/>
    </location>
</feature>
<dbReference type="EMBL" id="CAJVPW010010822">
    <property type="protein sequence ID" value="CAG8619453.1"/>
    <property type="molecule type" value="Genomic_DNA"/>
</dbReference>
<dbReference type="Proteomes" id="UP000789366">
    <property type="component" value="Unassembled WGS sequence"/>
</dbReference>
<protein>
    <submittedName>
        <fullName evidence="1">7484_t:CDS:1</fullName>
    </submittedName>
</protein>
<sequence>ECSYLIPPGPQGECSYLIPPDLLATYNEQADSITQNESLYLILSDQLYNEMPETEQSENSTLASYDKLMLSAIVYNKLDITSPPLLDPPIEQLEPQ</sequence>
<evidence type="ECO:0000313" key="1">
    <source>
        <dbReference type="EMBL" id="CAG8619453.1"/>
    </source>
</evidence>
<proteinExistence type="predicted"/>